<keyword evidence="2" id="KW-1185">Reference proteome</keyword>
<evidence type="ECO:0000313" key="1">
    <source>
        <dbReference type="EMBL" id="KAF9464981.1"/>
    </source>
</evidence>
<dbReference type="Proteomes" id="UP000807353">
    <property type="component" value="Unassembled WGS sequence"/>
</dbReference>
<evidence type="ECO:0000313" key="2">
    <source>
        <dbReference type="Proteomes" id="UP000807353"/>
    </source>
</evidence>
<dbReference type="AlphaFoldDB" id="A0A9P5YAT8"/>
<dbReference type="EMBL" id="MU150250">
    <property type="protein sequence ID" value="KAF9464981.1"/>
    <property type="molecule type" value="Genomic_DNA"/>
</dbReference>
<organism evidence="1 2">
    <name type="scientific">Collybia nuda</name>
    <dbReference type="NCBI Taxonomy" id="64659"/>
    <lineage>
        <taxon>Eukaryota</taxon>
        <taxon>Fungi</taxon>
        <taxon>Dikarya</taxon>
        <taxon>Basidiomycota</taxon>
        <taxon>Agaricomycotina</taxon>
        <taxon>Agaricomycetes</taxon>
        <taxon>Agaricomycetidae</taxon>
        <taxon>Agaricales</taxon>
        <taxon>Tricholomatineae</taxon>
        <taxon>Clitocybaceae</taxon>
        <taxon>Collybia</taxon>
    </lineage>
</organism>
<reference evidence="1" key="1">
    <citation type="submission" date="2020-11" db="EMBL/GenBank/DDBJ databases">
        <authorList>
            <consortium name="DOE Joint Genome Institute"/>
            <person name="Ahrendt S."/>
            <person name="Riley R."/>
            <person name="Andreopoulos W."/>
            <person name="Labutti K."/>
            <person name="Pangilinan J."/>
            <person name="Ruiz-Duenas F.J."/>
            <person name="Barrasa J.M."/>
            <person name="Sanchez-Garcia M."/>
            <person name="Camarero S."/>
            <person name="Miyauchi S."/>
            <person name="Serrano A."/>
            <person name="Linde D."/>
            <person name="Babiker R."/>
            <person name="Drula E."/>
            <person name="Ayuso-Fernandez I."/>
            <person name="Pacheco R."/>
            <person name="Padilla G."/>
            <person name="Ferreira P."/>
            <person name="Barriuso J."/>
            <person name="Kellner H."/>
            <person name="Castanera R."/>
            <person name="Alfaro M."/>
            <person name="Ramirez L."/>
            <person name="Pisabarro A.G."/>
            <person name="Kuo A."/>
            <person name="Tritt A."/>
            <person name="Lipzen A."/>
            <person name="He G."/>
            <person name="Yan M."/>
            <person name="Ng V."/>
            <person name="Cullen D."/>
            <person name="Martin F."/>
            <person name="Rosso M.-N."/>
            <person name="Henrissat B."/>
            <person name="Hibbett D."/>
            <person name="Martinez A.T."/>
            <person name="Grigoriev I.V."/>
        </authorList>
    </citation>
    <scope>NUCLEOTIDE SEQUENCE</scope>
    <source>
        <strain evidence="1">CBS 247.69</strain>
    </source>
</reference>
<sequence>MANPRSTFFVCQTLPVILLPHTIPHITRNHTQQLVDASAVHFHRVRSVIYVFFVHIPCYLCAPKPNLKDLSDFPNSSSGPIFQ</sequence>
<proteinExistence type="predicted"/>
<gene>
    <name evidence="1" type="ORF">BDZ94DRAFT_1255016</name>
</gene>
<comment type="caution">
    <text evidence="1">The sequence shown here is derived from an EMBL/GenBank/DDBJ whole genome shotgun (WGS) entry which is preliminary data.</text>
</comment>
<protein>
    <submittedName>
        <fullName evidence="1">Uncharacterized protein</fullName>
    </submittedName>
</protein>
<accession>A0A9P5YAT8</accession>
<name>A0A9P5YAT8_9AGAR</name>